<evidence type="ECO:0000313" key="2">
    <source>
        <dbReference type="Proteomes" id="UP000176850"/>
    </source>
</evidence>
<sequence>MDNKFILESLASDLKRVALGLHRGSNSMAQRFLDEAIKRKREVEMKTVAPYIRELLDGLNKDIDSEKALMYSTLIQNYTQKKILK</sequence>
<comment type="caution">
    <text evidence="1">The sequence shown here is derived from an EMBL/GenBank/DDBJ whole genome shotgun (WGS) entry which is preliminary data.</text>
</comment>
<evidence type="ECO:0000313" key="1">
    <source>
        <dbReference type="EMBL" id="OGK18706.1"/>
    </source>
</evidence>
<name>A0A1F7GJ59_9BACT</name>
<proteinExistence type="predicted"/>
<dbReference type="EMBL" id="MFZH01000028">
    <property type="protein sequence ID" value="OGK18706.1"/>
    <property type="molecule type" value="Genomic_DNA"/>
</dbReference>
<protein>
    <submittedName>
        <fullName evidence="1">Uncharacterized protein</fullName>
    </submittedName>
</protein>
<dbReference type="Proteomes" id="UP000176850">
    <property type="component" value="Unassembled WGS sequence"/>
</dbReference>
<reference evidence="1 2" key="1">
    <citation type="journal article" date="2016" name="Nat. Commun.">
        <title>Thousands of microbial genomes shed light on interconnected biogeochemical processes in an aquifer system.</title>
        <authorList>
            <person name="Anantharaman K."/>
            <person name="Brown C.T."/>
            <person name="Hug L.A."/>
            <person name="Sharon I."/>
            <person name="Castelle C.J."/>
            <person name="Probst A.J."/>
            <person name="Thomas B.C."/>
            <person name="Singh A."/>
            <person name="Wilkins M.J."/>
            <person name="Karaoz U."/>
            <person name="Brodie E.L."/>
            <person name="Williams K.H."/>
            <person name="Hubbard S.S."/>
            <person name="Banfield J.F."/>
        </authorList>
    </citation>
    <scope>NUCLEOTIDE SEQUENCE [LARGE SCALE GENOMIC DNA]</scope>
</reference>
<gene>
    <name evidence="1" type="ORF">A2799_01195</name>
</gene>
<organism evidence="1 2">
    <name type="scientific">Candidatus Roizmanbacteria bacterium RIFCSPHIGHO2_01_FULL_39_24</name>
    <dbReference type="NCBI Taxonomy" id="1802032"/>
    <lineage>
        <taxon>Bacteria</taxon>
        <taxon>Candidatus Roizmaniibacteriota</taxon>
    </lineage>
</organism>
<dbReference type="AlphaFoldDB" id="A0A1F7GJ59"/>
<accession>A0A1F7GJ59</accession>